<feature type="signal peptide" evidence="4">
    <location>
        <begin position="1"/>
        <end position="22"/>
    </location>
</feature>
<dbReference type="Proteomes" id="UP000321927">
    <property type="component" value="Unassembled WGS sequence"/>
</dbReference>
<feature type="chain" id="PRO_5016082653" evidence="4">
    <location>
        <begin position="23"/>
        <end position="266"/>
    </location>
</feature>
<evidence type="ECO:0000313" key="7">
    <source>
        <dbReference type="Proteomes" id="UP000249115"/>
    </source>
</evidence>
<dbReference type="Pfam" id="PF14559">
    <property type="entry name" value="TPR_19"/>
    <property type="match status" value="1"/>
</dbReference>
<organism evidence="5 7">
    <name type="scientific">Algoriphagus ratkowskyi</name>
    <dbReference type="NCBI Taxonomy" id="57028"/>
    <lineage>
        <taxon>Bacteria</taxon>
        <taxon>Pseudomonadati</taxon>
        <taxon>Bacteroidota</taxon>
        <taxon>Cytophagia</taxon>
        <taxon>Cytophagales</taxon>
        <taxon>Cyclobacteriaceae</taxon>
        <taxon>Algoriphagus</taxon>
    </lineage>
</organism>
<reference evidence="5 7" key="1">
    <citation type="submission" date="2018-06" db="EMBL/GenBank/DDBJ databases">
        <title>Genomic Encyclopedia of Archaeal and Bacterial Type Strains, Phase II (KMG-II): from individual species to whole genera.</title>
        <authorList>
            <person name="Goeker M."/>
        </authorList>
    </citation>
    <scope>NUCLEOTIDE SEQUENCE [LARGE SCALE GENOMIC DNA]</scope>
    <source>
        <strain evidence="5 7">DSM 22686</strain>
    </source>
</reference>
<proteinExistence type="predicted"/>
<dbReference type="InterPro" id="IPR019734">
    <property type="entry name" value="TPR_rpt"/>
</dbReference>
<dbReference type="EMBL" id="QKZU01000011">
    <property type="protein sequence ID" value="PZX53855.1"/>
    <property type="molecule type" value="Genomic_DNA"/>
</dbReference>
<feature type="repeat" description="TPR" evidence="3">
    <location>
        <begin position="122"/>
        <end position="155"/>
    </location>
</feature>
<evidence type="ECO:0000256" key="2">
    <source>
        <dbReference type="ARBA" id="ARBA00022803"/>
    </source>
</evidence>
<evidence type="ECO:0000256" key="1">
    <source>
        <dbReference type="ARBA" id="ARBA00022737"/>
    </source>
</evidence>
<dbReference type="Pfam" id="PF13181">
    <property type="entry name" value="TPR_8"/>
    <property type="match status" value="1"/>
</dbReference>
<accession>A0A2W7RSN1</accession>
<gene>
    <name evidence="6" type="ORF">ESW18_15365</name>
    <name evidence="5" type="ORF">LV84_02963</name>
</gene>
<dbReference type="InterPro" id="IPR011990">
    <property type="entry name" value="TPR-like_helical_dom_sf"/>
</dbReference>
<keyword evidence="2 3" id="KW-0802">TPR repeat</keyword>
<name>A0A2W7RSN1_9BACT</name>
<dbReference type="SMART" id="SM00028">
    <property type="entry name" value="TPR"/>
    <property type="match status" value="4"/>
</dbReference>
<keyword evidence="4" id="KW-0732">Signal</keyword>
<comment type="caution">
    <text evidence="5">The sequence shown here is derived from an EMBL/GenBank/DDBJ whole genome shotgun (WGS) entry which is preliminary data.</text>
</comment>
<reference evidence="6 8" key="2">
    <citation type="submission" date="2019-08" db="EMBL/GenBank/DDBJ databases">
        <title>Genome of Algoriphagus ratkowskyi IC026.</title>
        <authorList>
            <person name="Bowman J.P."/>
        </authorList>
    </citation>
    <scope>NUCLEOTIDE SEQUENCE [LARGE SCALE GENOMIC DNA]</scope>
    <source>
        <strain evidence="6 8">IC026</strain>
    </source>
</reference>
<sequence length="266" mass="30333">MKRLLRTFTILLLVCISSSCSSSIQKIEHLFNEQKYEDAISDLNQYLFFHVTDVKALHLRARSYEEIGELEKSKADYERIILIDDQYAQAYAGLGKLLFDQKDYINAELKLLRAAMLDSEDFNILYLLGRTMIMTEKYKKAEEFLRMATKLDPDYAKAYYYTGMALAFQGDALGCAGSFNAYVSREPDNLVGIYNRGFAYMRAGYIEWALEDFDAVLKEKPNHIEAMAQKGICMTYLGDSKGCELIQTAAKKGSELAKAQLENCFT</sequence>
<evidence type="ECO:0000256" key="3">
    <source>
        <dbReference type="PROSITE-ProRule" id="PRU00339"/>
    </source>
</evidence>
<dbReference type="RefSeq" id="WP_086502262.1">
    <property type="nucleotide sequence ID" value="NZ_MSSV01000015.1"/>
</dbReference>
<dbReference type="Gene3D" id="1.25.40.10">
    <property type="entry name" value="Tetratricopeptide repeat domain"/>
    <property type="match status" value="3"/>
</dbReference>
<dbReference type="EMBL" id="VORV01000010">
    <property type="protein sequence ID" value="TXD76740.1"/>
    <property type="molecule type" value="Genomic_DNA"/>
</dbReference>
<dbReference type="OrthoDB" id="1253698at2"/>
<dbReference type="AlphaFoldDB" id="A0A2W7RSN1"/>
<protein>
    <submittedName>
        <fullName evidence="5">Tetratricopeptide repeat protein</fullName>
    </submittedName>
</protein>
<dbReference type="PROSITE" id="PS50005">
    <property type="entry name" value="TPR"/>
    <property type="match status" value="2"/>
</dbReference>
<evidence type="ECO:0000256" key="4">
    <source>
        <dbReference type="SAM" id="SignalP"/>
    </source>
</evidence>
<dbReference type="Proteomes" id="UP000249115">
    <property type="component" value="Unassembled WGS sequence"/>
</dbReference>
<evidence type="ECO:0000313" key="5">
    <source>
        <dbReference type="EMBL" id="PZX53855.1"/>
    </source>
</evidence>
<dbReference type="SUPFAM" id="SSF48452">
    <property type="entry name" value="TPR-like"/>
    <property type="match status" value="2"/>
</dbReference>
<dbReference type="PROSITE" id="PS51257">
    <property type="entry name" value="PROKAR_LIPOPROTEIN"/>
    <property type="match status" value="1"/>
</dbReference>
<dbReference type="PANTHER" id="PTHR44858">
    <property type="entry name" value="TETRATRICOPEPTIDE REPEAT PROTEIN 6"/>
    <property type="match status" value="1"/>
</dbReference>
<keyword evidence="1" id="KW-0677">Repeat</keyword>
<feature type="repeat" description="TPR" evidence="3">
    <location>
        <begin position="190"/>
        <end position="223"/>
    </location>
</feature>
<evidence type="ECO:0000313" key="8">
    <source>
        <dbReference type="Proteomes" id="UP000321927"/>
    </source>
</evidence>
<dbReference type="InterPro" id="IPR050498">
    <property type="entry name" value="Ycf3"/>
</dbReference>
<keyword evidence="8" id="KW-1185">Reference proteome</keyword>
<dbReference type="PANTHER" id="PTHR44858:SF1">
    <property type="entry name" value="UDP-N-ACETYLGLUCOSAMINE--PEPTIDE N-ACETYLGLUCOSAMINYLTRANSFERASE SPINDLY-RELATED"/>
    <property type="match status" value="1"/>
</dbReference>
<evidence type="ECO:0000313" key="6">
    <source>
        <dbReference type="EMBL" id="TXD76740.1"/>
    </source>
</evidence>